<protein>
    <submittedName>
        <fullName evidence="2">Uncharacterized protein</fullName>
    </submittedName>
</protein>
<evidence type="ECO:0000256" key="1">
    <source>
        <dbReference type="SAM" id="SignalP"/>
    </source>
</evidence>
<proteinExistence type="predicted"/>
<dbReference type="Proteomes" id="UP000002171">
    <property type="component" value="Unassembled WGS sequence"/>
</dbReference>
<dbReference type="AlphaFoldDB" id="A0A7U8GTD3"/>
<sequence length="134" mass="14546">MLMRAVILLLLCVPCLVSAGSLSYSCEVKSEFYLASSGSLESGNQLYVGSKFNVEKRTGVVSGTGVGNSSYPTKQVIDVGSEEQSYQLIWISREVIGIKGAHNSVYLRVQENHEGMNKPFIMNMGSKTLTGICK</sequence>
<evidence type="ECO:0000313" key="2">
    <source>
        <dbReference type="EMBL" id="EAR62306.1"/>
    </source>
</evidence>
<dbReference type="EMBL" id="AAOW01000003">
    <property type="protein sequence ID" value="EAR62306.1"/>
    <property type="molecule type" value="Genomic_DNA"/>
</dbReference>
<evidence type="ECO:0000313" key="3">
    <source>
        <dbReference type="Proteomes" id="UP000002171"/>
    </source>
</evidence>
<comment type="caution">
    <text evidence="2">The sequence shown here is derived from an EMBL/GenBank/DDBJ whole genome shotgun (WGS) entry which is preliminary data.</text>
</comment>
<accession>A0A7U8GTD3</accession>
<keyword evidence="3" id="KW-1185">Reference proteome</keyword>
<feature type="signal peptide" evidence="1">
    <location>
        <begin position="1"/>
        <end position="19"/>
    </location>
</feature>
<reference evidence="2 3" key="1">
    <citation type="submission" date="2006-02" db="EMBL/GenBank/DDBJ databases">
        <authorList>
            <person name="Pinhassi J."/>
            <person name="Pedros-Alio C."/>
            <person name="Ferriera S."/>
            <person name="Johnson J."/>
            <person name="Kravitz S."/>
            <person name="Halpern A."/>
            <person name="Remington K."/>
            <person name="Beeson K."/>
            <person name="Tran B."/>
            <person name="Rogers Y.-H."/>
            <person name="Friedman R."/>
            <person name="Venter J.C."/>
        </authorList>
    </citation>
    <scope>NUCLEOTIDE SEQUENCE [LARGE SCALE GENOMIC DNA]</scope>
    <source>
        <strain evidence="2 3">MED92</strain>
    </source>
</reference>
<name>A0A7U8GTD3_NEPCE</name>
<organism evidence="2 3">
    <name type="scientific">Neptuniibacter caesariensis</name>
    <dbReference type="NCBI Taxonomy" id="207954"/>
    <lineage>
        <taxon>Bacteria</taxon>
        <taxon>Pseudomonadati</taxon>
        <taxon>Pseudomonadota</taxon>
        <taxon>Gammaproteobacteria</taxon>
        <taxon>Oceanospirillales</taxon>
        <taxon>Oceanospirillaceae</taxon>
        <taxon>Neptuniibacter</taxon>
    </lineage>
</organism>
<gene>
    <name evidence="2" type="ORF">MED92_14753</name>
</gene>
<dbReference type="PROSITE" id="PS51257">
    <property type="entry name" value="PROKAR_LIPOPROTEIN"/>
    <property type="match status" value="1"/>
</dbReference>
<feature type="chain" id="PRO_5031003479" evidence="1">
    <location>
        <begin position="20"/>
        <end position="134"/>
    </location>
</feature>
<keyword evidence="1" id="KW-0732">Signal</keyword>